<feature type="compositionally biased region" description="Basic and acidic residues" evidence="1">
    <location>
        <begin position="443"/>
        <end position="459"/>
    </location>
</feature>
<dbReference type="Proteomes" id="UP000554482">
    <property type="component" value="Unassembled WGS sequence"/>
</dbReference>
<dbReference type="GO" id="GO:0006367">
    <property type="term" value="P:transcription initiation at RNA polymerase II promoter"/>
    <property type="evidence" value="ECO:0007669"/>
    <property type="project" value="TreeGrafter"/>
</dbReference>
<accession>A0A7J6VZV0</accession>
<dbReference type="GO" id="GO:0005669">
    <property type="term" value="C:transcription factor TFIID complex"/>
    <property type="evidence" value="ECO:0007669"/>
    <property type="project" value="InterPro"/>
</dbReference>
<dbReference type="GO" id="GO:0003743">
    <property type="term" value="F:translation initiation factor activity"/>
    <property type="evidence" value="ECO:0007669"/>
    <property type="project" value="UniProtKB-KW"/>
</dbReference>
<evidence type="ECO:0000256" key="1">
    <source>
        <dbReference type="SAM" id="MobiDB-lite"/>
    </source>
</evidence>
<keyword evidence="2" id="KW-1133">Transmembrane helix</keyword>
<dbReference type="GO" id="GO:0016251">
    <property type="term" value="F:RNA polymerase II general transcription initiation factor activity"/>
    <property type="evidence" value="ECO:0007669"/>
    <property type="project" value="TreeGrafter"/>
</dbReference>
<evidence type="ECO:0000313" key="3">
    <source>
        <dbReference type="EMBL" id="KAF5190649.1"/>
    </source>
</evidence>
<gene>
    <name evidence="3" type="ORF">FRX31_019765</name>
</gene>
<feature type="transmembrane region" description="Helical" evidence="2">
    <location>
        <begin position="12"/>
        <end position="36"/>
    </location>
</feature>
<name>A0A7J6VZV0_THATH</name>
<keyword evidence="2" id="KW-0812">Transmembrane</keyword>
<feature type="compositionally biased region" description="Basic residues" evidence="1">
    <location>
        <begin position="429"/>
        <end position="442"/>
    </location>
</feature>
<keyword evidence="2" id="KW-0472">Membrane</keyword>
<dbReference type="GO" id="GO:0003682">
    <property type="term" value="F:chromatin binding"/>
    <property type="evidence" value="ECO:0007669"/>
    <property type="project" value="TreeGrafter"/>
</dbReference>
<dbReference type="InterPro" id="IPR037813">
    <property type="entry name" value="TAF2"/>
</dbReference>
<evidence type="ECO:0000313" key="4">
    <source>
        <dbReference type="Proteomes" id="UP000554482"/>
    </source>
</evidence>
<proteinExistence type="predicted"/>
<organism evidence="3 4">
    <name type="scientific">Thalictrum thalictroides</name>
    <name type="common">Rue-anemone</name>
    <name type="synonym">Anemone thalictroides</name>
    <dbReference type="NCBI Taxonomy" id="46969"/>
    <lineage>
        <taxon>Eukaryota</taxon>
        <taxon>Viridiplantae</taxon>
        <taxon>Streptophyta</taxon>
        <taxon>Embryophyta</taxon>
        <taxon>Tracheophyta</taxon>
        <taxon>Spermatophyta</taxon>
        <taxon>Magnoliopsida</taxon>
        <taxon>Ranunculales</taxon>
        <taxon>Ranunculaceae</taxon>
        <taxon>Thalictroideae</taxon>
        <taxon>Thalictrum</taxon>
    </lineage>
</organism>
<evidence type="ECO:0000256" key="2">
    <source>
        <dbReference type="SAM" id="Phobius"/>
    </source>
</evidence>
<dbReference type="PANTHER" id="PTHR15137:SF9">
    <property type="entry name" value="TRANSCRIPTION INITIATION FACTOR TFIID SUBUNIT 2"/>
    <property type="match status" value="1"/>
</dbReference>
<dbReference type="PANTHER" id="PTHR15137">
    <property type="entry name" value="TRANSCRIPTION INITIATION FACTOR TFIID"/>
    <property type="match status" value="1"/>
</dbReference>
<comment type="caution">
    <text evidence="3">The sequence shown here is derived from an EMBL/GenBank/DDBJ whole genome shotgun (WGS) entry which is preliminary data.</text>
</comment>
<dbReference type="AlphaFoldDB" id="A0A7J6VZV0"/>
<sequence>MSIENLRDRKRKIAAVAGAIATTVGGISIFFLSSLLKRIDRLLQFDRLMPSYNGILTISCIRSLTQIALKLSASVPLDRVSELIKPFRGFGTSWKVRIEASRALLDLEFHCNGIDAALLLFTRFLEEESSLRGQVKLAVHAMRLCQIRRGSEDEEEIKGSTLVIFLRLLESRKAFSNVFLRHHLFCILQTLSGRPPTLYGIPRSQVRPSGETETCSEQSKAAAFLKLKVSRPPESLMDVQNPFPDVLPLPEASREADTVSNGSERRRPVVKIRVKQSAASSRADEGENVFVDTLQAVQDETERGGSSSMSVDAPIRTLNEPVNVDCQILEEVNSFHDLGSRVTASIGSAKLANNEDEARKELQCTADSSKVECPLPSEDRSSPNSIKGNGVEQDAQKYASLQTLSVGTYGHDGLPLAAEDRNHHEKEKKEKKKKDKDKKRKREKDDHKRHRDDPEYLEKKRLKKEKKQKEKEMKKLQSGDGNVSTIGLVKTNPRPRVELPLQTGDNNNPFLVEPRSTNEEPRVMSASVELKPREPSGSKLVIKTVETKADSSEGTSVHKFRIKIKNRSLNKS</sequence>
<dbReference type="OrthoDB" id="308861at2759"/>
<feature type="compositionally biased region" description="Basic and acidic residues" evidence="1">
    <location>
        <begin position="418"/>
        <end position="428"/>
    </location>
</feature>
<dbReference type="GO" id="GO:0000976">
    <property type="term" value="F:transcription cis-regulatory region binding"/>
    <property type="evidence" value="ECO:0007669"/>
    <property type="project" value="TreeGrafter"/>
</dbReference>
<keyword evidence="4" id="KW-1185">Reference proteome</keyword>
<keyword evidence="3" id="KW-0396">Initiation factor</keyword>
<feature type="region of interest" description="Disordered" evidence="1">
    <location>
        <begin position="412"/>
        <end position="535"/>
    </location>
</feature>
<protein>
    <submittedName>
        <fullName evidence="3">Transcription initiation factor tfiid subunit</fullName>
    </submittedName>
</protein>
<dbReference type="EMBL" id="JABWDY010023838">
    <property type="protein sequence ID" value="KAF5190649.1"/>
    <property type="molecule type" value="Genomic_DNA"/>
</dbReference>
<reference evidence="3 4" key="1">
    <citation type="submission" date="2020-06" db="EMBL/GenBank/DDBJ databases">
        <title>Transcriptomic and genomic resources for Thalictrum thalictroides and T. hernandezii: Facilitating candidate gene discovery in an emerging model plant lineage.</title>
        <authorList>
            <person name="Arias T."/>
            <person name="Riano-Pachon D.M."/>
            <person name="Di Stilio V.S."/>
        </authorList>
    </citation>
    <scope>NUCLEOTIDE SEQUENCE [LARGE SCALE GENOMIC DNA]</scope>
    <source>
        <strain evidence="4">cv. WT478/WT964</strain>
        <tissue evidence="3">Leaves</tissue>
    </source>
</reference>
<feature type="compositionally biased region" description="Basic and acidic residues" evidence="1">
    <location>
        <begin position="467"/>
        <end position="477"/>
    </location>
</feature>
<feature type="region of interest" description="Disordered" evidence="1">
    <location>
        <begin position="365"/>
        <end position="390"/>
    </location>
</feature>
<keyword evidence="3" id="KW-0648">Protein biosynthesis</keyword>